<comment type="caution">
    <text evidence="1">The sequence shown here is derived from an EMBL/GenBank/DDBJ whole genome shotgun (WGS) entry which is preliminary data.</text>
</comment>
<reference evidence="1 2" key="1">
    <citation type="submission" date="2013-05" db="EMBL/GenBank/DDBJ databases">
        <title>Genome sequence of Streptomyces sparsogenes DSM 40356.</title>
        <authorList>
            <person name="Coyne S."/>
            <person name="Seebeck F.P."/>
        </authorList>
    </citation>
    <scope>NUCLEOTIDE SEQUENCE [LARGE SCALE GENOMIC DNA]</scope>
    <source>
        <strain evidence="1 2">DSM 40356</strain>
    </source>
</reference>
<protein>
    <submittedName>
        <fullName evidence="1">Uncharacterized protein</fullName>
    </submittedName>
</protein>
<evidence type="ECO:0000313" key="2">
    <source>
        <dbReference type="Proteomes" id="UP000186168"/>
    </source>
</evidence>
<dbReference type="AlphaFoldDB" id="A0A1R1SBF8"/>
<proteinExistence type="predicted"/>
<evidence type="ECO:0000313" key="1">
    <source>
        <dbReference type="EMBL" id="OMI35664.1"/>
    </source>
</evidence>
<gene>
    <name evidence="1" type="ORF">SPAR_30346</name>
</gene>
<dbReference type="EMBL" id="ASQP01000391">
    <property type="protein sequence ID" value="OMI35664.1"/>
    <property type="molecule type" value="Genomic_DNA"/>
</dbReference>
<name>A0A1R1SBF8_9ACTN</name>
<accession>A0A1R1SBF8</accession>
<keyword evidence="2" id="KW-1185">Reference proteome</keyword>
<organism evidence="1 2">
    <name type="scientific">Streptomyces sparsogenes DSM 40356</name>
    <dbReference type="NCBI Taxonomy" id="1331668"/>
    <lineage>
        <taxon>Bacteria</taxon>
        <taxon>Bacillati</taxon>
        <taxon>Actinomycetota</taxon>
        <taxon>Actinomycetes</taxon>
        <taxon>Kitasatosporales</taxon>
        <taxon>Streptomycetaceae</taxon>
        <taxon>Streptomyces</taxon>
    </lineage>
</organism>
<sequence length="103" mass="11148">MPHGVVVSTGCLGRFLHCREGRGLYVAVQPCMPDRRPDGELPALGPLVCEADAAEVAAWLRAGMQVGPTDISQYRDDGDRLARAPAGGIRGRLVRRRCARRVP</sequence>
<dbReference type="Proteomes" id="UP000186168">
    <property type="component" value="Unassembled WGS sequence"/>
</dbReference>